<reference evidence="1" key="1">
    <citation type="journal article" date="2020" name="Cell">
        <title>Large-Scale Comparative Analyses of Tick Genomes Elucidate Their Genetic Diversity and Vector Capacities.</title>
        <authorList>
            <consortium name="Tick Genome and Microbiome Consortium (TIGMIC)"/>
            <person name="Jia N."/>
            <person name="Wang J."/>
            <person name="Shi W."/>
            <person name="Du L."/>
            <person name="Sun Y."/>
            <person name="Zhan W."/>
            <person name="Jiang J.F."/>
            <person name="Wang Q."/>
            <person name="Zhang B."/>
            <person name="Ji P."/>
            <person name="Bell-Sakyi L."/>
            <person name="Cui X.M."/>
            <person name="Yuan T.T."/>
            <person name="Jiang B.G."/>
            <person name="Yang W.F."/>
            <person name="Lam T.T."/>
            <person name="Chang Q.C."/>
            <person name="Ding S.J."/>
            <person name="Wang X.J."/>
            <person name="Zhu J.G."/>
            <person name="Ruan X.D."/>
            <person name="Zhao L."/>
            <person name="Wei J.T."/>
            <person name="Ye R.Z."/>
            <person name="Que T.C."/>
            <person name="Du C.H."/>
            <person name="Zhou Y.H."/>
            <person name="Cheng J.X."/>
            <person name="Dai P.F."/>
            <person name="Guo W.B."/>
            <person name="Han X.H."/>
            <person name="Huang E.J."/>
            <person name="Li L.F."/>
            <person name="Wei W."/>
            <person name="Gao Y.C."/>
            <person name="Liu J.Z."/>
            <person name="Shao H.Z."/>
            <person name="Wang X."/>
            <person name="Wang C.C."/>
            <person name="Yang T.C."/>
            <person name="Huo Q.B."/>
            <person name="Li W."/>
            <person name="Chen H.Y."/>
            <person name="Chen S.E."/>
            <person name="Zhou L.G."/>
            <person name="Ni X.B."/>
            <person name="Tian J.H."/>
            <person name="Sheng Y."/>
            <person name="Liu T."/>
            <person name="Pan Y.S."/>
            <person name="Xia L.Y."/>
            <person name="Li J."/>
            <person name="Zhao F."/>
            <person name="Cao W.C."/>
        </authorList>
    </citation>
    <scope>NUCLEOTIDE SEQUENCE</scope>
    <source>
        <strain evidence="1">Rmic-2018</strain>
    </source>
</reference>
<comment type="caution">
    <text evidence="1">The sequence shown here is derived from an EMBL/GenBank/DDBJ whole genome shotgun (WGS) entry which is preliminary data.</text>
</comment>
<sequence length="262" mass="28435">MACPSVVTLSTQEPSQVAENVTAHMRGHAEKPYASLLRHIVRAQALSSLHSGLDCVVLQTHLSDTVTISESCISHLVTYKSSLTPVPSFDNAMGAQAILNNSQSPLRVMFTSTLAVVDYVGASGNSSPTEAEQSCEYNVALDLDVLCNVTSKTAFHTDKTNVAEKANYSVGTVAHFVSFETTSTLEDKMNAYLNYSAAGWAAFDIERDVKATCLDPQPQHRLGLMAAKIADFNKARKAEKQEQYPLPGKASLAFRKARVFCR</sequence>
<name>A0A9J6E7C8_RHIMP</name>
<dbReference type="Proteomes" id="UP000821866">
    <property type="component" value="Chromosome 3"/>
</dbReference>
<evidence type="ECO:0000313" key="2">
    <source>
        <dbReference type="Proteomes" id="UP000821866"/>
    </source>
</evidence>
<dbReference type="EMBL" id="JABSTU010000005">
    <property type="protein sequence ID" value="KAH8030000.1"/>
    <property type="molecule type" value="Genomic_DNA"/>
</dbReference>
<protein>
    <submittedName>
        <fullName evidence="1">Uncharacterized protein</fullName>
    </submittedName>
</protein>
<proteinExistence type="predicted"/>
<dbReference type="AlphaFoldDB" id="A0A9J6E7C8"/>
<keyword evidence="2" id="KW-1185">Reference proteome</keyword>
<accession>A0A9J6E7C8</accession>
<organism evidence="1 2">
    <name type="scientific">Rhipicephalus microplus</name>
    <name type="common">Cattle tick</name>
    <name type="synonym">Boophilus microplus</name>
    <dbReference type="NCBI Taxonomy" id="6941"/>
    <lineage>
        <taxon>Eukaryota</taxon>
        <taxon>Metazoa</taxon>
        <taxon>Ecdysozoa</taxon>
        <taxon>Arthropoda</taxon>
        <taxon>Chelicerata</taxon>
        <taxon>Arachnida</taxon>
        <taxon>Acari</taxon>
        <taxon>Parasitiformes</taxon>
        <taxon>Ixodida</taxon>
        <taxon>Ixodoidea</taxon>
        <taxon>Ixodidae</taxon>
        <taxon>Rhipicephalinae</taxon>
        <taxon>Rhipicephalus</taxon>
        <taxon>Boophilus</taxon>
    </lineage>
</organism>
<reference evidence="1" key="2">
    <citation type="submission" date="2021-09" db="EMBL/GenBank/DDBJ databases">
        <authorList>
            <person name="Jia N."/>
            <person name="Wang J."/>
            <person name="Shi W."/>
            <person name="Du L."/>
            <person name="Sun Y."/>
            <person name="Zhan W."/>
            <person name="Jiang J."/>
            <person name="Wang Q."/>
            <person name="Zhang B."/>
            <person name="Ji P."/>
            <person name="Sakyi L.B."/>
            <person name="Cui X."/>
            <person name="Yuan T."/>
            <person name="Jiang B."/>
            <person name="Yang W."/>
            <person name="Lam T.T.-Y."/>
            <person name="Chang Q."/>
            <person name="Ding S."/>
            <person name="Wang X."/>
            <person name="Zhu J."/>
            <person name="Ruan X."/>
            <person name="Zhao L."/>
            <person name="Wei J."/>
            <person name="Que T."/>
            <person name="Du C."/>
            <person name="Cheng J."/>
            <person name="Dai P."/>
            <person name="Han X."/>
            <person name="Huang E."/>
            <person name="Gao Y."/>
            <person name="Liu J."/>
            <person name="Shao H."/>
            <person name="Ye R."/>
            <person name="Li L."/>
            <person name="Wei W."/>
            <person name="Wang X."/>
            <person name="Wang C."/>
            <person name="Huo Q."/>
            <person name="Li W."/>
            <person name="Guo W."/>
            <person name="Chen H."/>
            <person name="Chen S."/>
            <person name="Zhou L."/>
            <person name="Zhou L."/>
            <person name="Ni X."/>
            <person name="Tian J."/>
            <person name="Zhou Y."/>
            <person name="Sheng Y."/>
            <person name="Liu T."/>
            <person name="Pan Y."/>
            <person name="Xia L."/>
            <person name="Li J."/>
            <person name="Zhao F."/>
            <person name="Cao W."/>
        </authorList>
    </citation>
    <scope>NUCLEOTIDE SEQUENCE</scope>
    <source>
        <strain evidence="1">Rmic-2018</strain>
        <tissue evidence="1">Larvae</tissue>
    </source>
</reference>
<gene>
    <name evidence="1" type="ORF">HPB51_006432</name>
</gene>
<evidence type="ECO:0000313" key="1">
    <source>
        <dbReference type="EMBL" id="KAH8030000.1"/>
    </source>
</evidence>